<dbReference type="GO" id="GO:0015031">
    <property type="term" value="P:protein transport"/>
    <property type="evidence" value="ECO:0007669"/>
    <property type="project" value="UniProtKB-KW"/>
</dbReference>
<keyword evidence="6" id="KW-0333">Golgi apparatus</keyword>
<comment type="similarity">
    <text evidence="2">Belongs to the COG8 family.</text>
</comment>
<proteinExistence type="inferred from homology"/>
<evidence type="ECO:0000256" key="6">
    <source>
        <dbReference type="ARBA" id="ARBA00023034"/>
    </source>
</evidence>
<dbReference type="InterPro" id="IPR016159">
    <property type="entry name" value="Cullin_repeat-like_dom_sf"/>
</dbReference>
<dbReference type="PANTHER" id="PTHR21311:SF0">
    <property type="entry name" value="CONSERVED OLIGOMERIC GOLGI COMPLEX SUBUNIT 8"/>
    <property type="match status" value="1"/>
</dbReference>
<evidence type="ECO:0000256" key="5">
    <source>
        <dbReference type="ARBA" id="ARBA00022927"/>
    </source>
</evidence>
<comment type="subcellular location">
    <subcellularLocation>
        <location evidence="1">Golgi apparatus membrane</location>
        <topology evidence="1">Peripheral membrane protein</topology>
    </subcellularLocation>
</comment>
<dbReference type="AlphaFoldDB" id="A0A085MKQ2"/>
<gene>
    <name evidence="9" type="ORF">M513_01468</name>
</gene>
<feature type="non-terminal residue" evidence="9">
    <location>
        <position position="530"/>
    </location>
</feature>
<evidence type="ECO:0000256" key="3">
    <source>
        <dbReference type="ARBA" id="ARBA00020983"/>
    </source>
</evidence>
<dbReference type="SUPFAM" id="SSF74788">
    <property type="entry name" value="Cullin repeat-like"/>
    <property type="match status" value="1"/>
</dbReference>
<keyword evidence="5" id="KW-0653">Protein transport</keyword>
<evidence type="ECO:0000256" key="7">
    <source>
        <dbReference type="ARBA" id="ARBA00023136"/>
    </source>
</evidence>
<name>A0A085MKQ2_9BILA</name>
<evidence type="ECO:0000256" key="1">
    <source>
        <dbReference type="ARBA" id="ARBA00004395"/>
    </source>
</evidence>
<keyword evidence="4" id="KW-0813">Transport</keyword>
<reference evidence="9 10" key="1">
    <citation type="journal article" date="2014" name="Nat. Genet.">
        <title>Genome and transcriptome of the porcine whipworm Trichuris suis.</title>
        <authorList>
            <person name="Jex A.R."/>
            <person name="Nejsum P."/>
            <person name="Schwarz E.M."/>
            <person name="Hu L."/>
            <person name="Young N.D."/>
            <person name="Hall R.S."/>
            <person name="Korhonen P.K."/>
            <person name="Liao S."/>
            <person name="Thamsborg S."/>
            <person name="Xia J."/>
            <person name="Xu P."/>
            <person name="Wang S."/>
            <person name="Scheerlinck J.P."/>
            <person name="Hofmann A."/>
            <person name="Sternberg P.W."/>
            <person name="Wang J."/>
            <person name="Gasser R.B."/>
        </authorList>
    </citation>
    <scope>NUCLEOTIDE SEQUENCE [LARGE SCALE GENOMIC DNA]</scope>
    <source>
        <strain evidence="9">DCEP-RM93M</strain>
    </source>
</reference>
<dbReference type="GO" id="GO:0017119">
    <property type="term" value="C:Golgi transport complex"/>
    <property type="evidence" value="ECO:0007669"/>
    <property type="project" value="InterPro"/>
</dbReference>
<evidence type="ECO:0000256" key="2">
    <source>
        <dbReference type="ARBA" id="ARBA00006419"/>
    </source>
</evidence>
<dbReference type="PANTHER" id="PTHR21311">
    <property type="entry name" value="CONSERVED OLIGOMERIC GOLGI COMPLEX COMPONENT 8"/>
    <property type="match status" value="1"/>
</dbReference>
<evidence type="ECO:0000313" key="9">
    <source>
        <dbReference type="EMBL" id="KFD57798.1"/>
    </source>
</evidence>
<evidence type="ECO:0000256" key="8">
    <source>
        <dbReference type="ARBA" id="ARBA00031347"/>
    </source>
</evidence>
<organism evidence="9 10">
    <name type="scientific">Trichuris suis</name>
    <name type="common">pig whipworm</name>
    <dbReference type="NCBI Taxonomy" id="68888"/>
    <lineage>
        <taxon>Eukaryota</taxon>
        <taxon>Metazoa</taxon>
        <taxon>Ecdysozoa</taxon>
        <taxon>Nematoda</taxon>
        <taxon>Enoplea</taxon>
        <taxon>Dorylaimia</taxon>
        <taxon>Trichinellida</taxon>
        <taxon>Trichuridae</taxon>
        <taxon>Trichuris</taxon>
    </lineage>
</organism>
<keyword evidence="7" id="KW-0472">Membrane</keyword>
<evidence type="ECO:0000256" key="4">
    <source>
        <dbReference type="ARBA" id="ARBA00022448"/>
    </source>
</evidence>
<dbReference type="Proteomes" id="UP000030764">
    <property type="component" value="Unassembled WGS sequence"/>
</dbReference>
<evidence type="ECO:0000313" key="10">
    <source>
        <dbReference type="Proteomes" id="UP000030764"/>
    </source>
</evidence>
<keyword evidence="10" id="KW-1185">Reference proteome</keyword>
<dbReference type="GO" id="GO:0000139">
    <property type="term" value="C:Golgi membrane"/>
    <property type="evidence" value="ECO:0007669"/>
    <property type="project" value="UniProtKB-SubCell"/>
</dbReference>
<protein>
    <recommendedName>
        <fullName evidence="3">Conserved oligomeric Golgi complex subunit 8</fullName>
    </recommendedName>
    <alternativeName>
        <fullName evidence="8">Component of oligomeric Golgi complex 8</fullName>
    </alternativeName>
</protein>
<sequence length="530" mass="60518">MSYIDLVYQLEPDRLEQEPERLEKERASVLTNIRELAFSNYGTFIRTIRCCEEIKEYYTGLHDDTEKFMKELRSVQDEGSHFLKTFRMVNVERSNLIAAKHSSEDVKKLFELSSLIERCIRKGHYEEAFELIQLASRLGRCLGNIAIVLEVTERVKSQRNYLLTSCLQQLRAPLTLTQCLKLVGFLRRMDVYSEAELQFQFLLCRDSWLQSQLDKQSFSDEYQRLNHIVEVYQDAMFDVILQYRAVFSEESLHSSSGSQRDVLQFHCPSVVASWLHYRLQCFMETLSSCLLHCPVDRLDSIMMHCMYFGASMGRVGTDVRHLLVSIFEDHILKLMQQSLATITAKLLDSLKSTDAFRVVEMSSTVSNADSYLDVKSGSSIRAPIALLSYPSLAIYCNRIIEIFDKLHSCIPMSLALFTAELLDSCLSLMVDSLKTSFERSSDPDSVIAFGTLVEESLVPFLDKCLEELFPASNLSTSLGISLAALIQKGLRPRLKTTKLREWLQDAQNRKSDCLKKTSAISHPVNSALSP</sequence>
<dbReference type="InterPro" id="IPR007255">
    <property type="entry name" value="COG8"/>
</dbReference>
<dbReference type="EMBL" id="KL363187">
    <property type="protein sequence ID" value="KFD57798.1"/>
    <property type="molecule type" value="Genomic_DNA"/>
</dbReference>
<accession>A0A085MKQ2</accession>
<dbReference type="GO" id="GO:0006891">
    <property type="term" value="P:intra-Golgi vesicle-mediated transport"/>
    <property type="evidence" value="ECO:0007669"/>
    <property type="project" value="TreeGrafter"/>
</dbReference>
<dbReference type="Pfam" id="PF04124">
    <property type="entry name" value="Dor1"/>
    <property type="match status" value="1"/>
</dbReference>